<evidence type="ECO:0000256" key="5">
    <source>
        <dbReference type="ARBA" id="ARBA00022833"/>
    </source>
</evidence>
<dbReference type="InterPro" id="IPR042020">
    <property type="entry name" value="ING3_PHD"/>
</dbReference>
<keyword evidence="10" id="KW-0227">DNA damage</keyword>
<feature type="region of interest" description="Disordered" evidence="11">
    <location>
        <begin position="335"/>
        <end position="406"/>
    </location>
</feature>
<feature type="domain" description="Zinc finger PHD-type" evidence="12">
    <location>
        <begin position="557"/>
        <end position="595"/>
    </location>
</feature>
<keyword evidence="9 10" id="KW-0539">Nucleus</keyword>
<keyword evidence="7 10" id="KW-0805">Transcription regulation</keyword>
<dbReference type="Pfam" id="PF03850">
    <property type="entry name" value="Tfb4"/>
    <property type="match status" value="1"/>
</dbReference>
<evidence type="ECO:0000256" key="2">
    <source>
        <dbReference type="ARBA" id="ARBA00010210"/>
    </source>
</evidence>
<keyword evidence="15" id="KW-1185">Reference proteome</keyword>
<organism evidence="14 15">
    <name type="scientific">Atta colombica</name>
    <dbReference type="NCBI Taxonomy" id="520822"/>
    <lineage>
        <taxon>Eukaryota</taxon>
        <taxon>Metazoa</taxon>
        <taxon>Ecdysozoa</taxon>
        <taxon>Arthropoda</taxon>
        <taxon>Hexapoda</taxon>
        <taxon>Insecta</taxon>
        <taxon>Pterygota</taxon>
        <taxon>Neoptera</taxon>
        <taxon>Endopterygota</taxon>
        <taxon>Hymenoptera</taxon>
        <taxon>Apocrita</taxon>
        <taxon>Aculeata</taxon>
        <taxon>Formicoidea</taxon>
        <taxon>Formicidae</taxon>
        <taxon>Myrmicinae</taxon>
        <taxon>Atta</taxon>
    </lineage>
</organism>
<comment type="function">
    <text evidence="10">Component of the general transcription and DNA repair factor IIH (TFIIH) core complex, which is involved in general and transcription-coupled nucleotide excision repair (NER) of damaged DNA and, when complexed to CAK, in RNA transcription by RNA polymerase II. In NER, TFIIH acts by opening DNA around the lesion to allow the excision of the damaged oligonucleotide and its replacement by a new DNA fragment. In transcription, TFIIH has an essential role in transcription initiation. When the pre-initiation complex (PIC) has been established, TFIIH is required for promoter opening and promoter escape. Phosphorylation of the C-terminal tail (CTD) of the largest subunit of RNA polymerase II by the kinase module CAK controls the initiation of transcription.</text>
</comment>
<comment type="subunit">
    <text evidence="10">Part of a TFIID-containing RNA polymerase II pre-initiation complex that is composed of TBP and at least GTF2A1, GTF2A2, GTF2E1, GTF2E2, GTF2F1, GTF2H2, GTF2H3, GTF2H4, GTF2H5, GTF2B, TCEA1, ERCC2, ERCC3, TAF1, TAF2, TAF3, TAF4, TAF5, TAF6, TAF7, TAF8, TAF9, TAF10, TAF11, TAF12 and TAF13. Component of the 7-subunit TFIIH core complex composed of XPB/ERCC3, XPD/ERCC2, GTF2H1, GTF2H2, GTF2H3, GTF2H4 and GTF2H5, which is active in NER. The core complex associates with the 3-subunit CDK-activating kinase (CAK) module composed of CCNH/cyclin H, CDK7 and MNAT1 to form the 10-subunit holoenzyme (holo-TFIIH) active in transcription. Interacts with RARA; the interaction requires prior phosphorylation of RARA on 'Ser-369' which then enhances interaction of RARA with CDK7.</text>
</comment>
<evidence type="ECO:0000256" key="9">
    <source>
        <dbReference type="ARBA" id="ARBA00023242"/>
    </source>
</evidence>
<dbReference type="GO" id="GO:0006325">
    <property type="term" value="P:chromatin organization"/>
    <property type="evidence" value="ECO:0007669"/>
    <property type="project" value="UniProtKB-KW"/>
</dbReference>
<protein>
    <recommendedName>
        <fullName evidence="10">General transcription factor IIH subunit 3</fullName>
    </recommendedName>
    <alternativeName>
        <fullName evidence="10">General transcription factor IIH polypeptide 3</fullName>
    </alternativeName>
</protein>
<dbReference type="InterPro" id="IPR011011">
    <property type="entry name" value="Znf_FYVE_PHD"/>
</dbReference>
<accession>A0A195AZL3</accession>
<gene>
    <name evidence="14" type="ORF">ALC53_12104</name>
</gene>
<feature type="compositionally biased region" description="Polar residues" evidence="11">
    <location>
        <begin position="343"/>
        <end position="359"/>
    </location>
</feature>
<dbReference type="PANTHER" id="PTHR10333:SF103">
    <property type="entry name" value="INHIBITOR OF GROWTH PROTEIN 3"/>
    <property type="match status" value="1"/>
</dbReference>
<dbReference type="SUPFAM" id="SSF57903">
    <property type="entry name" value="FYVE/PHD zinc finger"/>
    <property type="match status" value="1"/>
</dbReference>
<dbReference type="Gene3D" id="3.40.50.410">
    <property type="entry name" value="von Willebrand factor, type A domain"/>
    <property type="match status" value="1"/>
</dbReference>
<keyword evidence="6" id="KW-0156">Chromatin regulator</keyword>
<dbReference type="GO" id="GO:0006289">
    <property type="term" value="P:nucleotide-excision repair"/>
    <property type="evidence" value="ECO:0007669"/>
    <property type="project" value="UniProtKB-UniRule"/>
</dbReference>
<dbReference type="SMART" id="SM00249">
    <property type="entry name" value="PHD"/>
    <property type="match status" value="1"/>
</dbReference>
<keyword evidence="8 10" id="KW-0804">Transcription</keyword>
<dbReference type="GO" id="GO:0005675">
    <property type="term" value="C:transcription factor TFIIH holo complex"/>
    <property type="evidence" value="ECO:0007669"/>
    <property type="project" value="UniProtKB-UniRule"/>
</dbReference>
<dbReference type="Gene3D" id="6.10.140.1740">
    <property type="match status" value="1"/>
</dbReference>
<evidence type="ECO:0000313" key="14">
    <source>
        <dbReference type="EMBL" id="KYM77475.1"/>
    </source>
</evidence>
<comment type="subcellular location">
    <subcellularLocation>
        <location evidence="1 10">Nucleus</location>
    </subcellularLocation>
</comment>
<dbReference type="InterPro" id="IPR004600">
    <property type="entry name" value="TFIIH_Tfb4/GTF2H3"/>
</dbReference>
<feature type="compositionally biased region" description="Basic and acidic residues" evidence="11">
    <location>
        <begin position="360"/>
        <end position="376"/>
    </location>
</feature>
<evidence type="ECO:0000256" key="10">
    <source>
        <dbReference type="RuleBase" id="RU368090"/>
    </source>
</evidence>
<dbReference type="Gene3D" id="1.10.10.1450">
    <property type="match status" value="1"/>
</dbReference>
<dbReference type="CDD" id="cd16858">
    <property type="entry name" value="ING_ING3_Yng2p"/>
    <property type="match status" value="1"/>
</dbReference>
<dbReference type="AlphaFoldDB" id="A0A195AZL3"/>
<dbReference type="CDD" id="cd15585">
    <property type="entry name" value="PHD_ING3"/>
    <property type="match status" value="1"/>
</dbReference>
<evidence type="ECO:0000256" key="6">
    <source>
        <dbReference type="ARBA" id="ARBA00022853"/>
    </source>
</evidence>
<dbReference type="InterPro" id="IPR001965">
    <property type="entry name" value="Znf_PHD"/>
</dbReference>
<evidence type="ECO:0000256" key="4">
    <source>
        <dbReference type="ARBA" id="ARBA00022771"/>
    </source>
</evidence>
<evidence type="ECO:0000259" key="13">
    <source>
        <dbReference type="SMART" id="SM01408"/>
    </source>
</evidence>
<evidence type="ECO:0000256" key="7">
    <source>
        <dbReference type="ARBA" id="ARBA00023015"/>
    </source>
</evidence>
<comment type="similarity">
    <text evidence="10">Belongs to the TFB4 family.</text>
</comment>
<evidence type="ECO:0000256" key="8">
    <source>
        <dbReference type="ARBA" id="ARBA00023163"/>
    </source>
</evidence>
<dbReference type="PANTHER" id="PTHR10333">
    <property type="entry name" value="INHIBITOR OF GROWTH PROTEIN"/>
    <property type="match status" value="1"/>
</dbReference>
<dbReference type="GO" id="GO:0000439">
    <property type="term" value="C:transcription factor TFIIH core complex"/>
    <property type="evidence" value="ECO:0007669"/>
    <property type="project" value="UniProtKB-UniRule"/>
</dbReference>
<dbReference type="GO" id="GO:0006355">
    <property type="term" value="P:regulation of DNA-templated transcription"/>
    <property type="evidence" value="ECO:0007669"/>
    <property type="project" value="InterPro"/>
</dbReference>
<keyword evidence="5 10" id="KW-0862">Zinc</keyword>
<dbReference type="GO" id="GO:0008270">
    <property type="term" value="F:zinc ion binding"/>
    <property type="evidence" value="ECO:0007669"/>
    <property type="project" value="UniProtKB-KW"/>
</dbReference>
<evidence type="ECO:0000256" key="11">
    <source>
        <dbReference type="SAM" id="MobiDB-lite"/>
    </source>
</evidence>
<evidence type="ECO:0000256" key="1">
    <source>
        <dbReference type="ARBA" id="ARBA00004123"/>
    </source>
</evidence>
<feature type="domain" description="Inhibitor of growth protein N-terminal histone-binding" evidence="13">
    <location>
        <begin position="217"/>
        <end position="318"/>
    </location>
</feature>
<reference evidence="14 15" key="1">
    <citation type="submission" date="2015-09" db="EMBL/GenBank/DDBJ databases">
        <title>Atta colombica WGS genome.</title>
        <authorList>
            <person name="Nygaard S."/>
            <person name="Hu H."/>
            <person name="Boomsma J."/>
            <person name="Zhang G."/>
        </authorList>
    </citation>
    <scope>NUCLEOTIDE SEQUENCE [LARGE SCALE GENOMIC DNA]</scope>
    <source>
        <strain evidence="14">Treedump-2</strain>
        <tissue evidence="14">Whole body</tissue>
    </source>
</reference>
<sequence length="606" mass="68244">MTKFVPNKEHSRTALIFCFHLKKTAAESYRLLGEAYGEHAPSQKKCERWFQRFKMGVFDVANKEHGKPPKKYEDVELQALLNEDDSQIKVIFLHDNAPLHTAKPVRDTLETVSWEKWLDEWFVAKEEDFYWRGIHKLNVILDVCSLDQELTLLQQGCDITGGNYLKVPQLAGLLQYLLWVFLPDPSVRSKLVLPPPVKVDYRAACFCHQELIDIGYVCSICLSMIEHLPQELRDRFTEMREMDLGVQNSMDSLEKKVKTFFSNAKKMKPSEKEAEYEAIRKEYYKTLEDADEKVHLANQMYDLVDRYLRRLDQELHKFKMELEADNKGITEILEKRSLELDQPPTNSSQKENRYSFTPSRTRDNHSHSRSEKRRDSNASSTSVEKRLVIEKLPATTSLPESRPASANSAPIIATNSVTPAPAAIANSVGSVCYNLGHIGAGGNAIAAAASQAIAATQSMQQGRRSASLKASYEAINTGGVHAAEFSRELAGAAQTAIAAIQETTKKHKKKVTATVPSSSVIAATVQQPVSPPVVTTTTQVVDPDNPDWTYDPNEPRYCICNQVSYGDMCPFEWFHYPCVGITAPPKGKWYCPQCTSSMKRRGGRKN</sequence>
<keyword evidence="4 10" id="KW-0863">Zinc-finger</keyword>
<comment type="similarity">
    <text evidence="2">Belongs to the ING family.</text>
</comment>
<dbReference type="InterPro" id="IPR024610">
    <property type="entry name" value="ING_N_histone-binding"/>
</dbReference>
<dbReference type="EMBL" id="KQ976698">
    <property type="protein sequence ID" value="KYM77475.1"/>
    <property type="molecule type" value="Genomic_DNA"/>
</dbReference>
<dbReference type="InterPro" id="IPR036465">
    <property type="entry name" value="vWFA_dom_sf"/>
</dbReference>
<dbReference type="Proteomes" id="UP000078540">
    <property type="component" value="Unassembled WGS sequence"/>
</dbReference>
<dbReference type="STRING" id="520822.A0A195AZL3"/>
<dbReference type="InterPro" id="IPR028651">
    <property type="entry name" value="ING_fam"/>
</dbReference>
<proteinExistence type="inferred from homology"/>
<dbReference type="GO" id="GO:0035267">
    <property type="term" value="C:NuA4 histone acetyltransferase complex"/>
    <property type="evidence" value="ECO:0007669"/>
    <property type="project" value="TreeGrafter"/>
</dbReference>
<evidence type="ECO:0000256" key="3">
    <source>
        <dbReference type="ARBA" id="ARBA00022723"/>
    </source>
</evidence>
<evidence type="ECO:0000259" key="12">
    <source>
        <dbReference type="SMART" id="SM00249"/>
    </source>
</evidence>
<dbReference type="Pfam" id="PF17906">
    <property type="entry name" value="HTH_48"/>
    <property type="match status" value="1"/>
</dbReference>
<dbReference type="Gene3D" id="3.30.40.10">
    <property type="entry name" value="Zinc/RING finger domain, C3HC4 (zinc finger)"/>
    <property type="match status" value="1"/>
</dbReference>
<feature type="compositionally biased region" description="Polar residues" evidence="11">
    <location>
        <begin position="394"/>
        <end position="406"/>
    </location>
</feature>
<name>A0A195AZL3_9HYME</name>
<dbReference type="SMART" id="SM01408">
    <property type="entry name" value="ING"/>
    <property type="match status" value="1"/>
</dbReference>
<dbReference type="InterPro" id="IPR013083">
    <property type="entry name" value="Znf_RING/FYVE/PHD"/>
</dbReference>
<keyword evidence="10" id="KW-0234">DNA repair</keyword>
<keyword evidence="3 10" id="KW-0479">Metal-binding</keyword>
<evidence type="ECO:0000313" key="15">
    <source>
        <dbReference type="Proteomes" id="UP000078540"/>
    </source>
</evidence>
<dbReference type="InterPro" id="IPR041426">
    <property type="entry name" value="Mos1_HTH"/>
</dbReference>